<evidence type="ECO:0000313" key="12">
    <source>
        <dbReference type="Proteomes" id="UP000050525"/>
    </source>
</evidence>
<gene>
    <name evidence="11" type="ORF">Y1Q_0010604</name>
</gene>
<dbReference type="InterPro" id="IPR013106">
    <property type="entry name" value="Ig_V-set"/>
</dbReference>
<keyword evidence="3 9" id="KW-0732">Signal</keyword>
<keyword evidence="6" id="KW-0325">Glycoprotein</keyword>
<keyword evidence="12" id="KW-1185">Reference proteome</keyword>
<dbReference type="Gene3D" id="2.60.40.10">
    <property type="entry name" value="Immunoglobulins"/>
    <property type="match status" value="1"/>
</dbReference>
<comment type="caution">
    <text evidence="11">The sequence shown here is derived from an EMBL/GenBank/DDBJ whole genome shotgun (WGS) entry which is preliminary data.</text>
</comment>
<feature type="chain" id="PRO_5007587052" description="Ig-like domain-containing protein" evidence="9">
    <location>
        <begin position="20"/>
        <end position="111"/>
    </location>
</feature>
<dbReference type="SUPFAM" id="SSF48726">
    <property type="entry name" value="Immunoglobulin"/>
    <property type="match status" value="1"/>
</dbReference>
<evidence type="ECO:0000313" key="11">
    <source>
        <dbReference type="EMBL" id="KYO48225.1"/>
    </source>
</evidence>
<keyword evidence="8" id="KW-1064">Adaptive immunity</keyword>
<evidence type="ECO:0000256" key="8">
    <source>
        <dbReference type="ARBA" id="ARBA00043266"/>
    </source>
</evidence>
<keyword evidence="5" id="KW-1015">Disulfide bond</keyword>
<keyword evidence="4" id="KW-0472">Membrane</keyword>
<evidence type="ECO:0000256" key="9">
    <source>
        <dbReference type="SAM" id="SignalP"/>
    </source>
</evidence>
<dbReference type="InterPro" id="IPR013783">
    <property type="entry name" value="Ig-like_fold"/>
</dbReference>
<evidence type="ECO:0000259" key="10">
    <source>
        <dbReference type="PROSITE" id="PS50835"/>
    </source>
</evidence>
<dbReference type="InterPro" id="IPR036179">
    <property type="entry name" value="Ig-like_dom_sf"/>
</dbReference>
<evidence type="ECO:0000256" key="7">
    <source>
        <dbReference type="ARBA" id="ARBA00038651"/>
    </source>
</evidence>
<comment type="subunit">
    <text evidence="7">Alpha-beta TR is a heterodimer composed of an alpha and beta chain; disulfide-linked. The alpha-beta TR is associated with the transmembrane signaling CD3 coreceptor proteins to form the TR-CD3 (TcR or TCR). The assembly of alpha-beta TR heterodimers with CD3 occurs in the endoplasmic reticulum where a single alpha-beta TR heterodimer associates with one CD3D-CD3E heterodimer, one CD3G-CD3E heterodimer and one CD247 homodimer forming a stable octameric structure. CD3D-CD3E and CD3G-CD3E heterodimers preferentially associate with TR alpha and TR beta chains, respectively. The association of the CD247 homodimer is the last step of TcR assembly in the endoplasmic reticulum and is required for transport to the cell surface.</text>
</comment>
<organism evidence="11 12">
    <name type="scientific">Alligator mississippiensis</name>
    <name type="common">American alligator</name>
    <dbReference type="NCBI Taxonomy" id="8496"/>
    <lineage>
        <taxon>Eukaryota</taxon>
        <taxon>Metazoa</taxon>
        <taxon>Chordata</taxon>
        <taxon>Craniata</taxon>
        <taxon>Vertebrata</taxon>
        <taxon>Euteleostomi</taxon>
        <taxon>Archelosauria</taxon>
        <taxon>Archosauria</taxon>
        <taxon>Crocodylia</taxon>
        <taxon>Alligatoridae</taxon>
        <taxon>Alligatorinae</taxon>
        <taxon>Alligator</taxon>
    </lineage>
</organism>
<keyword evidence="8" id="KW-0391">Immunity</keyword>
<dbReference type="Proteomes" id="UP000050525">
    <property type="component" value="Unassembled WGS sequence"/>
</dbReference>
<feature type="signal peptide" evidence="9">
    <location>
        <begin position="1"/>
        <end position="19"/>
    </location>
</feature>
<evidence type="ECO:0000256" key="4">
    <source>
        <dbReference type="ARBA" id="ARBA00023136"/>
    </source>
</evidence>
<dbReference type="PROSITE" id="PS50835">
    <property type="entry name" value="IG_LIKE"/>
    <property type="match status" value="1"/>
</dbReference>
<reference evidence="11 12" key="1">
    <citation type="journal article" date="2012" name="Genome Biol.">
        <title>Sequencing three crocodilian genomes to illuminate the evolution of archosaurs and amniotes.</title>
        <authorList>
            <person name="St John J.A."/>
            <person name="Braun E.L."/>
            <person name="Isberg S.R."/>
            <person name="Miles L.G."/>
            <person name="Chong A.Y."/>
            <person name="Gongora J."/>
            <person name="Dalzell P."/>
            <person name="Moran C."/>
            <person name="Bed'hom B."/>
            <person name="Abzhanov A."/>
            <person name="Burgess S.C."/>
            <person name="Cooksey A.M."/>
            <person name="Castoe T.A."/>
            <person name="Crawford N.G."/>
            <person name="Densmore L.D."/>
            <person name="Drew J.C."/>
            <person name="Edwards S.V."/>
            <person name="Faircloth B.C."/>
            <person name="Fujita M.K."/>
            <person name="Greenwold M.J."/>
            <person name="Hoffmann F.G."/>
            <person name="Howard J.M."/>
            <person name="Iguchi T."/>
            <person name="Janes D.E."/>
            <person name="Khan S.Y."/>
            <person name="Kohno S."/>
            <person name="de Koning A.J."/>
            <person name="Lance S.L."/>
            <person name="McCarthy F.M."/>
            <person name="McCormack J.E."/>
            <person name="Merchant M.E."/>
            <person name="Peterson D.G."/>
            <person name="Pollock D.D."/>
            <person name="Pourmand N."/>
            <person name="Raney B.J."/>
            <person name="Roessler K.A."/>
            <person name="Sanford J.R."/>
            <person name="Sawyer R.H."/>
            <person name="Schmidt C.J."/>
            <person name="Triplett E.W."/>
            <person name="Tuberville T.D."/>
            <person name="Venegas-Anaya M."/>
            <person name="Howard J.T."/>
            <person name="Jarvis E.D."/>
            <person name="Guillette L.J.Jr."/>
            <person name="Glenn T.C."/>
            <person name="Green R.E."/>
            <person name="Ray D.A."/>
        </authorList>
    </citation>
    <scope>NUCLEOTIDE SEQUENCE [LARGE SCALE GENOMIC DNA]</scope>
    <source>
        <strain evidence="11">KSC_2009_1</strain>
    </source>
</reference>
<name>A0A151PHH1_ALLMI</name>
<dbReference type="AlphaFoldDB" id="A0A151PHH1"/>
<evidence type="ECO:0000256" key="3">
    <source>
        <dbReference type="ARBA" id="ARBA00022729"/>
    </source>
</evidence>
<protein>
    <recommendedName>
        <fullName evidence="10">Ig-like domain-containing protein</fullName>
    </recommendedName>
</protein>
<dbReference type="EMBL" id="AKHW03000242">
    <property type="protein sequence ID" value="KYO48225.1"/>
    <property type="molecule type" value="Genomic_DNA"/>
</dbReference>
<evidence type="ECO:0000256" key="2">
    <source>
        <dbReference type="ARBA" id="ARBA00022475"/>
    </source>
</evidence>
<comment type="subcellular location">
    <subcellularLocation>
        <location evidence="1">Cell membrane</location>
    </subcellularLocation>
</comment>
<evidence type="ECO:0000256" key="5">
    <source>
        <dbReference type="ARBA" id="ARBA00023157"/>
    </source>
</evidence>
<feature type="domain" description="Ig-like" evidence="10">
    <location>
        <begin position="19"/>
        <end position="111"/>
    </location>
</feature>
<keyword evidence="8" id="KW-1279">T cell receptor</keyword>
<dbReference type="InterPro" id="IPR051896">
    <property type="entry name" value="TCR_alpha_variable"/>
</dbReference>
<evidence type="ECO:0000256" key="1">
    <source>
        <dbReference type="ARBA" id="ARBA00004236"/>
    </source>
</evidence>
<accession>A0A151PHH1</accession>
<proteinExistence type="predicted"/>
<dbReference type="PANTHER" id="PTHR19339">
    <property type="entry name" value="T CELL RECEPTOR ALPHA VARIABLE 39"/>
    <property type="match status" value="1"/>
</dbReference>
<keyword evidence="2" id="KW-1003">Cell membrane</keyword>
<evidence type="ECO:0000256" key="6">
    <source>
        <dbReference type="ARBA" id="ARBA00023180"/>
    </source>
</evidence>
<dbReference type="PANTHER" id="PTHR19339:SF2">
    <property type="entry name" value="T CELL RECEPTOR ALPHA VARIABLE 22"/>
    <property type="match status" value="1"/>
</dbReference>
<sequence length="111" mass="12195">MRLQLRALCLLCAVFCCGAQVSQSPEALVTREGDHSTMACAYSSAFQTFQWYRQVPSGVITHLLSVPTNRNITEGLFTGESREDGKKGSLHLSQTQMGDSGRYFCAVQDAQ</sequence>
<dbReference type="InterPro" id="IPR007110">
    <property type="entry name" value="Ig-like_dom"/>
</dbReference>
<dbReference type="GO" id="GO:0042101">
    <property type="term" value="C:T cell receptor complex"/>
    <property type="evidence" value="ECO:0007669"/>
    <property type="project" value="UniProtKB-KW"/>
</dbReference>
<dbReference type="Pfam" id="PF07686">
    <property type="entry name" value="V-set"/>
    <property type="match status" value="1"/>
</dbReference>